<name>A0A1H2QUN3_9FLAO</name>
<keyword evidence="1" id="KW-0812">Transmembrane</keyword>
<reference evidence="3" key="1">
    <citation type="submission" date="2016-10" db="EMBL/GenBank/DDBJ databases">
        <authorList>
            <person name="Varghese N."/>
            <person name="Submissions S."/>
        </authorList>
    </citation>
    <scope>NUCLEOTIDE SEQUENCE [LARGE SCALE GENOMIC DNA]</scope>
    <source>
        <strain evidence="3">DSM 25030</strain>
    </source>
</reference>
<sequence length="94" mass="10315">MTLSRTHIILFSIATLLLVPFIAMQFSSEVQWSAFDFLVAGILLSSLGFSINFILKKSKEAQKRLLWVSVIVGLFLLLWAEIAVGVFGSPIAGS</sequence>
<accession>A0A1H2QUN3</accession>
<dbReference type="Proteomes" id="UP000199592">
    <property type="component" value="Unassembled WGS sequence"/>
</dbReference>
<dbReference type="STRING" id="1073328.SAMN05216294_1712"/>
<dbReference type="RefSeq" id="WP_090294266.1">
    <property type="nucleotide sequence ID" value="NZ_FNKI01000002.1"/>
</dbReference>
<keyword evidence="3" id="KW-1185">Reference proteome</keyword>
<evidence type="ECO:0000313" key="2">
    <source>
        <dbReference type="EMBL" id="SDW10628.1"/>
    </source>
</evidence>
<proteinExistence type="predicted"/>
<dbReference type="OrthoDB" id="9813621at2"/>
<keyword evidence="1" id="KW-0472">Membrane</keyword>
<dbReference type="AlphaFoldDB" id="A0A1H2QUN3"/>
<evidence type="ECO:0000313" key="3">
    <source>
        <dbReference type="Proteomes" id="UP000199592"/>
    </source>
</evidence>
<organism evidence="2 3">
    <name type="scientific">Flagellimonas zhangzhouensis</name>
    <dbReference type="NCBI Taxonomy" id="1073328"/>
    <lineage>
        <taxon>Bacteria</taxon>
        <taxon>Pseudomonadati</taxon>
        <taxon>Bacteroidota</taxon>
        <taxon>Flavobacteriia</taxon>
        <taxon>Flavobacteriales</taxon>
        <taxon>Flavobacteriaceae</taxon>
        <taxon>Flagellimonas</taxon>
    </lineage>
</organism>
<keyword evidence="1" id="KW-1133">Transmembrane helix</keyword>
<gene>
    <name evidence="2" type="ORF">SAMN04487892_0364</name>
</gene>
<dbReference type="EMBL" id="FNMY01000001">
    <property type="protein sequence ID" value="SDW10628.1"/>
    <property type="molecule type" value="Genomic_DNA"/>
</dbReference>
<feature type="transmembrane region" description="Helical" evidence="1">
    <location>
        <begin position="67"/>
        <end position="88"/>
    </location>
</feature>
<protein>
    <submittedName>
        <fullName evidence="2">Uncharacterized protein</fullName>
    </submittedName>
</protein>
<evidence type="ECO:0000256" key="1">
    <source>
        <dbReference type="SAM" id="Phobius"/>
    </source>
</evidence>
<feature type="transmembrane region" description="Helical" evidence="1">
    <location>
        <begin position="37"/>
        <end position="55"/>
    </location>
</feature>